<gene>
    <name evidence="1" type="ORF">WG66_1271</name>
</gene>
<name>A0A0W0GC64_MONRR</name>
<dbReference type="Proteomes" id="UP000054988">
    <property type="component" value="Unassembled WGS sequence"/>
</dbReference>
<organism evidence="1 2">
    <name type="scientific">Moniliophthora roreri</name>
    <name type="common">Frosty pod rot fungus</name>
    <name type="synonym">Monilia roreri</name>
    <dbReference type="NCBI Taxonomy" id="221103"/>
    <lineage>
        <taxon>Eukaryota</taxon>
        <taxon>Fungi</taxon>
        <taxon>Dikarya</taxon>
        <taxon>Basidiomycota</taxon>
        <taxon>Agaricomycotina</taxon>
        <taxon>Agaricomycetes</taxon>
        <taxon>Agaricomycetidae</taxon>
        <taxon>Agaricales</taxon>
        <taxon>Marasmiineae</taxon>
        <taxon>Marasmiaceae</taxon>
        <taxon>Moniliophthora</taxon>
    </lineage>
</organism>
<dbReference type="AlphaFoldDB" id="A0A0W0GC64"/>
<evidence type="ECO:0000313" key="2">
    <source>
        <dbReference type="Proteomes" id="UP000054988"/>
    </source>
</evidence>
<dbReference type="EMBL" id="LATX01000474">
    <property type="protein sequence ID" value="KTB46153.1"/>
    <property type="molecule type" value="Genomic_DNA"/>
</dbReference>
<sequence length="627" mass="71825">MSFFENSSQPSFLYPHFAAAHRDININYVDLAHSGSSTMELIRRRMDRWPDSVNDYKVIPAGDIKIVKTVGRQELEMRIEDDSPASERRETNPFRVRITQRNNALKAVKVIRSVHTAEIDGRGSEKFTVVNYEVEGDNSNNTYAVCKPEFEFWSRRRHAKLPQLFGVTQSSIPALIYYNARVNAVEVYNRYQMSPIIQTYLNILRTIDAEEVNSIMHGLFGSFTFIPYSYWEFDFSTQSFCYSLEFPVNTHTITQVENSRDSPTHCYTEYVGTFTYLRRPQIHPPALENGTKSAMDVISYVSHIMGDYLDSVVILARQNINVDPLEVALDGLIPFGACFEKPWGDNRGPILASFQSMDLTPEWVFRGWMSTIHLESTSSSSVNSRVRMSFLNWQLGGDFRIAFTFTLPTGVKRHIRRAFLSQSFGFMEKAGIDIGSSYSCHLLDHVDFEIKGQFSPLHISPTAPSVPIHLFIDPLKTEIIDGLPCLRYPPERPFIHWSLDPDGPTTPVDMDNYGLTSLKLEFSAGTWWNIGDYQVVKEYLCSKGYDHYSTAYAVDHGYPLLTYRNPEEGAEPTEEMTEAITAKKSSSTQDDFEVASRTSKLRRTKRIGSRIRRFVDHFARREKVLKM</sequence>
<accession>A0A0W0GC64</accession>
<proteinExistence type="predicted"/>
<reference evidence="1 2" key="1">
    <citation type="submission" date="2015-12" db="EMBL/GenBank/DDBJ databases">
        <title>Draft genome sequence of Moniliophthora roreri, the causal agent of frosty pod rot of cacao.</title>
        <authorList>
            <person name="Aime M.C."/>
            <person name="Diaz-Valderrama J.R."/>
            <person name="Kijpornyongpan T."/>
            <person name="Phillips-Mora W."/>
        </authorList>
    </citation>
    <scope>NUCLEOTIDE SEQUENCE [LARGE SCALE GENOMIC DNA]</scope>
    <source>
        <strain evidence="1 2">MCA 2952</strain>
    </source>
</reference>
<protein>
    <submittedName>
        <fullName evidence="1">Uncharacterized protein</fullName>
    </submittedName>
</protein>
<comment type="caution">
    <text evidence="1">The sequence shown here is derived from an EMBL/GenBank/DDBJ whole genome shotgun (WGS) entry which is preliminary data.</text>
</comment>
<evidence type="ECO:0000313" key="1">
    <source>
        <dbReference type="EMBL" id="KTB46153.1"/>
    </source>
</evidence>